<gene>
    <name evidence="1" type="ORF">PCANC_08993</name>
</gene>
<name>A0A2N5VHR1_9BASI</name>
<reference evidence="1 2" key="1">
    <citation type="submission" date="2017-11" db="EMBL/GenBank/DDBJ databases">
        <title>De novo assembly and phasing of dikaryotic genomes from two isolates of Puccinia coronata f. sp. avenae, the causal agent of oat crown rust.</title>
        <authorList>
            <person name="Miller M.E."/>
            <person name="Zhang Y."/>
            <person name="Omidvar V."/>
            <person name="Sperschneider J."/>
            <person name="Schwessinger B."/>
            <person name="Raley C."/>
            <person name="Palmer J.M."/>
            <person name="Garnica D."/>
            <person name="Upadhyaya N."/>
            <person name="Rathjen J."/>
            <person name="Taylor J.M."/>
            <person name="Park R.F."/>
            <person name="Dodds P.N."/>
            <person name="Hirsch C.D."/>
            <person name="Kianian S.F."/>
            <person name="Figueroa M."/>
        </authorList>
    </citation>
    <scope>NUCLEOTIDE SEQUENCE [LARGE SCALE GENOMIC DNA]</scope>
    <source>
        <strain evidence="1">12NC29</strain>
    </source>
</reference>
<proteinExistence type="predicted"/>
<comment type="caution">
    <text evidence="1">The sequence shown here is derived from an EMBL/GenBank/DDBJ whole genome shotgun (WGS) entry which is preliminary data.</text>
</comment>
<evidence type="ECO:0000313" key="1">
    <source>
        <dbReference type="EMBL" id="PLW49520.1"/>
    </source>
</evidence>
<dbReference type="EMBL" id="PGCJ01000095">
    <property type="protein sequence ID" value="PLW49520.1"/>
    <property type="molecule type" value="Genomic_DNA"/>
</dbReference>
<accession>A0A2N5VHR1</accession>
<dbReference type="AlphaFoldDB" id="A0A2N5VHR1"/>
<dbReference type="Proteomes" id="UP000235388">
    <property type="component" value="Unassembled WGS sequence"/>
</dbReference>
<keyword evidence="2" id="KW-1185">Reference proteome</keyword>
<organism evidence="1 2">
    <name type="scientific">Puccinia coronata f. sp. avenae</name>
    <dbReference type="NCBI Taxonomy" id="200324"/>
    <lineage>
        <taxon>Eukaryota</taxon>
        <taxon>Fungi</taxon>
        <taxon>Dikarya</taxon>
        <taxon>Basidiomycota</taxon>
        <taxon>Pucciniomycotina</taxon>
        <taxon>Pucciniomycetes</taxon>
        <taxon>Pucciniales</taxon>
        <taxon>Pucciniaceae</taxon>
        <taxon>Puccinia</taxon>
    </lineage>
</organism>
<sequence>MTYKSISTHPKSIIAIGGFKSELVKDTTKKKSLDQCKDHIFRGLDSRTPKGHAHAYPHAQKKRCAAAARRFGKACRGCTPFPARCTPTIGVHTACRRAGVQSLHACLEGVQSLHACLEGVYQSSMANQLNACTSSNDHFHAPLRRSPNSSSPPLFPLLLNCPTAQRQAGLFPSPAGATAAAQRGLIKFAWVPAPELKRANEP</sequence>
<protein>
    <submittedName>
        <fullName evidence="1">Uncharacterized protein</fullName>
    </submittedName>
</protein>
<evidence type="ECO:0000313" key="2">
    <source>
        <dbReference type="Proteomes" id="UP000235388"/>
    </source>
</evidence>